<reference evidence="1" key="1">
    <citation type="submission" date="2018-07" db="EMBL/GenBank/DDBJ databases">
        <authorList>
            <person name="Quirk P.G."/>
            <person name="Krulwich T.A."/>
        </authorList>
    </citation>
    <scope>NUCLEOTIDE SEQUENCE</scope>
</reference>
<dbReference type="AlphaFoldDB" id="A0A380TLE2"/>
<name>A0A380TLE2_9ZZZZ</name>
<proteinExistence type="predicted"/>
<dbReference type="EMBL" id="UIDG01000627">
    <property type="protein sequence ID" value="SUS08543.1"/>
    <property type="molecule type" value="Genomic_DNA"/>
</dbReference>
<sequence>MHWHKQSVHPVCAESARDSICCAATTLLGRESPDWVAAPAAHVHLTEFLIALRLSKNYYHF</sequence>
<evidence type="ECO:0000313" key="1">
    <source>
        <dbReference type="EMBL" id="SUS08543.1"/>
    </source>
</evidence>
<accession>A0A380TLE2</accession>
<protein>
    <submittedName>
        <fullName evidence="1">Uncharacterized protein</fullName>
    </submittedName>
</protein>
<organism evidence="1">
    <name type="scientific">metagenome</name>
    <dbReference type="NCBI Taxonomy" id="256318"/>
    <lineage>
        <taxon>unclassified sequences</taxon>
        <taxon>metagenomes</taxon>
    </lineage>
</organism>
<gene>
    <name evidence="1" type="ORF">DF3PB_730008</name>
</gene>